<gene>
    <name evidence="2" type="ORF">FHG12_15050</name>
</gene>
<evidence type="ECO:0008006" key="4">
    <source>
        <dbReference type="Google" id="ProtNLM"/>
    </source>
</evidence>
<evidence type="ECO:0000313" key="3">
    <source>
        <dbReference type="Proteomes" id="UP000305398"/>
    </source>
</evidence>
<name>A0A5B8A227_9BACT</name>
<dbReference type="EMBL" id="CP040896">
    <property type="protein sequence ID" value="QDA61330.1"/>
    <property type="molecule type" value="Genomic_DNA"/>
</dbReference>
<feature type="transmembrane region" description="Helical" evidence="1">
    <location>
        <begin position="21"/>
        <end position="43"/>
    </location>
</feature>
<dbReference type="Proteomes" id="UP000305398">
    <property type="component" value="Chromosome"/>
</dbReference>
<keyword evidence="3" id="KW-1185">Reference proteome</keyword>
<sequence length="728" mass="80876">MPHSPALPEPLTPPAKTRSRWWFWPLMGVGLLALLLGVALLFLDSWLRQKLEKQVATRSAGRYELRIASLQTSLWQRSIRLNGVRLKPTASFGKIKNINALPHLQFTLQELRIAGIGLSDLLRHDVVAVDKVQLDSLHLRVYEWPKTSRKASSKPLYQQLPFDVKGLRLGEIALTRIQAAYGPNEQPVLQFRQGDALVRDLLLSATGAADTQRIGYAATVAVRVRGWQATVQRHEVNLAAVQFISARHRLEADSLRVTPLFANAKRQGNLRIALWLPRILLTGLQTAQLARRQFRAASLLLQGPNASFSPPDQPPPALSKLLAPYFDRVQLHHLRLTHGYIKVESIERKPVIENIAIDGSDLRVDGVGAQDPKRILYATAWQAQTGRGTLLLDAPYYRLAYKQLRLSTKPGLFHMLDVRLAPTMSVAELSRRKHHQAPHVTLQTPQVRVTGFDFAALERHGAVIAREVLIRQARVAVAGDGRFPVNPNPSVVTPESLGKLPFRLDVRALRLSDWNMKFSYLAPVSGKTGTMTLTRLNGTLTNISNDPVHMTAAHPAIARASGLLQNACLVQATFWLPLLDPNGAHRAEGTFGPASITLLNSMTEPTRLVRFERGQIQHVAVQIQLDKQQARGTMWASYYDLKMSFLSKKGGADQKTLLSKVTSKLVNGIVIRDENPRRDDKALKTGKIQSARDPRFSVFSLWRQGVVSGLLNSIGVPGKLAKSLSESE</sequence>
<dbReference type="RefSeq" id="WP_139516504.1">
    <property type="nucleotide sequence ID" value="NZ_CP040896.1"/>
</dbReference>
<dbReference type="KEGG" id="hyj:FHG12_15050"/>
<accession>A0A5B8A227</accession>
<reference evidence="2 3" key="1">
    <citation type="submission" date="2019-06" db="EMBL/GenBank/DDBJ databases">
        <authorList>
            <person name="Srinivasan S."/>
        </authorList>
    </citation>
    <scope>NUCLEOTIDE SEQUENCE [LARGE SCALE GENOMIC DNA]</scope>
    <source>
        <strain evidence="2 3">17J68-5</strain>
    </source>
</reference>
<evidence type="ECO:0000313" key="2">
    <source>
        <dbReference type="EMBL" id="QDA61330.1"/>
    </source>
</evidence>
<keyword evidence="1" id="KW-0472">Membrane</keyword>
<proteinExistence type="predicted"/>
<organism evidence="2 3">
    <name type="scientific">Hymenobacter jejuensis</name>
    <dbReference type="NCBI Taxonomy" id="2502781"/>
    <lineage>
        <taxon>Bacteria</taxon>
        <taxon>Pseudomonadati</taxon>
        <taxon>Bacteroidota</taxon>
        <taxon>Cytophagia</taxon>
        <taxon>Cytophagales</taxon>
        <taxon>Hymenobacteraceae</taxon>
        <taxon>Hymenobacter</taxon>
    </lineage>
</organism>
<keyword evidence="1" id="KW-0812">Transmembrane</keyword>
<evidence type="ECO:0000256" key="1">
    <source>
        <dbReference type="SAM" id="Phobius"/>
    </source>
</evidence>
<dbReference type="AlphaFoldDB" id="A0A5B8A227"/>
<protein>
    <recommendedName>
        <fullName evidence="4">DUF748 domain-containing protein</fullName>
    </recommendedName>
</protein>
<keyword evidence="1" id="KW-1133">Transmembrane helix</keyword>
<dbReference type="OrthoDB" id="844215at2"/>